<proteinExistence type="predicted"/>
<gene>
    <name evidence="4" type="ORF">KFL_003400140</name>
</gene>
<dbReference type="InterPro" id="IPR044964">
    <property type="entry name" value="RCD1/SRO1-5"/>
</dbReference>
<sequence length="430" mass="45477">MFSLGGSASSKQTAERRGHTLKQQEKARRPALTTIVDDASSSQTGSAAAVLSPHGNQQLTTGTGGERKRRNEGRLDKEHDTDVQILGSSAPVFDGTRGQPERKKKTVESSGFAAGQTNPLLATNGGPTVSRSTRVAAAARIAPNPTAPDSSGRKNHSKPPIPAAAVRKPPGRPRRVRAPAVARAGLGLPATVRNVMAGVLSLSPGVFPPGFTFPAAPAFPFPMAPAFPGGPQPAPPIRTATKDAFAALIGSKLAVLQARDDEYQAVAALFKQGDQGHVVAVHKVLNGAARLAAFEEEARAVARVRRQGAKVQQCWHGTSPQALLSILKTGFTASRTVNGKSFGNGLYMAPGQHARTSRGYCQPDDSGVLHMFLLKVILSSVETGRPAMDLPSNPEKYDSAADRPSNPAMFIMWTPFLYSRILLKYVVSFC</sequence>
<evidence type="ECO:0000256" key="2">
    <source>
        <dbReference type="SAM" id="MobiDB-lite"/>
    </source>
</evidence>
<dbReference type="Pfam" id="PF00644">
    <property type="entry name" value="PARP"/>
    <property type="match status" value="1"/>
</dbReference>
<dbReference type="AlphaFoldDB" id="A0A1Y1IDR0"/>
<dbReference type="InterPro" id="IPR012317">
    <property type="entry name" value="Poly(ADP-ribose)pol_cat_dom"/>
</dbReference>
<reference evidence="4 5" key="1">
    <citation type="journal article" date="2014" name="Nat. Commun.">
        <title>Klebsormidium flaccidum genome reveals primary factors for plant terrestrial adaptation.</title>
        <authorList>
            <person name="Hori K."/>
            <person name="Maruyama F."/>
            <person name="Fujisawa T."/>
            <person name="Togashi T."/>
            <person name="Yamamoto N."/>
            <person name="Seo M."/>
            <person name="Sato S."/>
            <person name="Yamada T."/>
            <person name="Mori H."/>
            <person name="Tajima N."/>
            <person name="Moriyama T."/>
            <person name="Ikeuchi M."/>
            <person name="Watanabe M."/>
            <person name="Wada H."/>
            <person name="Kobayashi K."/>
            <person name="Saito M."/>
            <person name="Masuda T."/>
            <person name="Sasaki-Sekimoto Y."/>
            <person name="Mashiguchi K."/>
            <person name="Awai K."/>
            <person name="Shimojima M."/>
            <person name="Masuda S."/>
            <person name="Iwai M."/>
            <person name="Nobusawa T."/>
            <person name="Narise T."/>
            <person name="Kondo S."/>
            <person name="Saito H."/>
            <person name="Sato R."/>
            <person name="Murakawa M."/>
            <person name="Ihara Y."/>
            <person name="Oshima-Yamada Y."/>
            <person name="Ohtaka K."/>
            <person name="Satoh M."/>
            <person name="Sonobe K."/>
            <person name="Ishii M."/>
            <person name="Ohtani R."/>
            <person name="Kanamori-Sato M."/>
            <person name="Honoki R."/>
            <person name="Miyazaki D."/>
            <person name="Mochizuki H."/>
            <person name="Umetsu J."/>
            <person name="Higashi K."/>
            <person name="Shibata D."/>
            <person name="Kamiya Y."/>
            <person name="Sato N."/>
            <person name="Nakamura Y."/>
            <person name="Tabata S."/>
            <person name="Ida S."/>
            <person name="Kurokawa K."/>
            <person name="Ohta H."/>
        </authorList>
    </citation>
    <scope>NUCLEOTIDE SEQUENCE [LARGE SCALE GENOMIC DNA]</scope>
    <source>
        <strain evidence="4 5">NIES-2285</strain>
    </source>
</reference>
<dbReference type="OrthoDB" id="6133115at2759"/>
<keyword evidence="1" id="KW-0520">NAD</keyword>
<accession>A0A1Y1IDR0</accession>
<evidence type="ECO:0000259" key="3">
    <source>
        <dbReference type="PROSITE" id="PS51059"/>
    </source>
</evidence>
<feature type="compositionally biased region" description="Polar residues" evidence="2">
    <location>
        <begin position="115"/>
        <end position="127"/>
    </location>
</feature>
<dbReference type="EC" id="2.4.2.-" evidence="1"/>
<name>A0A1Y1IDR0_KLENI</name>
<feature type="domain" description="PARP catalytic" evidence="3">
    <location>
        <begin position="239"/>
        <end position="430"/>
    </location>
</feature>
<dbReference type="GO" id="GO:0003950">
    <property type="term" value="F:NAD+ poly-ADP-ribosyltransferase activity"/>
    <property type="evidence" value="ECO:0007669"/>
    <property type="project" value="UniProtKB-UniRule"/>
</dbReference>
<organism evidence="4 5">
    <name type="scientific">Klebsormidium nitens</name>
    <name type="common">Green alga</name>
    <name type="synonym">Ulothrix nitens</name>
    <dbReference type="NCBI Taxonomy" id="105231"/>
    <lineage>
        <taxon>Eukaryota</taxon>
        <taxon>Viridiplantae</taxon>
        <taxon>Streptophyta</taxon>
        <taxon>Klebsormidiophyceae</taxon>
        <taxon>Klebsormidiales</taxon>
        <taxon>Klebsormidiaceae</taxon>
        <taxon>Klebsormidium</taxon>
    </lineage>
</organism>
<feature type="compositionally biased region" description="Polar residues" evidence="2">
    <location>
        <begin position="1"/>
        <end position="12"/>
    </location>
</feature>
<dbReference type="EMBL" id="DF237289">
    <property type="protein sequence ID" value="GAQ87241.1"/>
    <property type="molecule type" value="Genomic_DNA"/>
</dbReference>
<protein>
    <recommendedName>
        <fullName evidence="1">Poly [ADP-ribose] polymerase</fullName>
        <shortName evidence="1">PARP</shortName>
        <ecNumber evidence="1">2.4.2.-</ecNumber>
    </recommendedName>
</protein>
<dbReference type="SUPFAM" id="SSF56399">
    <property type="entry name" value="ADP-ribosylation"/>
    <property type="match status" value="1"/>
</dbReference>
<dbReference type="Gene3D" id="3.90.228.10">
    <property type="match status" value="1"/>
</dbReference>
<keyword evidence="5" id="KW-1185">Reference proteome</keyword>
<dbReference type="PANTHER" id="PTHR32263:SF12">
    <property type="entry name" value="INACTIVE POLY [ADP-RIBOSE] POLYMERASE SRO4-RELATED"/>
    <property type="match status" value="1"/>
</dbReference>
<feature type="compositionally biased region" description="Basic and acidic residues" evidence="2">
    <location>
        <begin position="13"/>
        <end position="28"/>
    </location>
</feature>
<keyword evidence="1" id="KW-0808">Transferase</keyword>
<feature type="region of interest" description="Disordered" evidence="2">
    <location>
        <begin position="143"/>
        <end position="175"/>
    </location>
</feature>
<feature type="compositionally biased region" description="Basic and acidic residues" evidence="2">
    <location>
        <begin position="72"/>
        <end position="82"/>
    </location>
</feature>
<feature type="region of interest" description="Disordered" evidence="2">
    <location>
        <begin position="1"/>
        <end position="129"/>
    </location>
</feature>
<keyword evidence="1" id="KW-0328">Glycosyltransferase</keyword>
<evidence type="ECO:0000313" key="5">
    <source>
        <dbReference type="Proteomes" id="UP000054558"/>
    </source>
</evidence>
<evidence type="ECO:0000313" key="4">
    <source>
        <dbReference type="EMBL" id="GAQ87241.1"/>
    </source>
</evidence>
<dbReference type="Proteomes" id="UP000054558">
    <property type="component" value="Unassembled WGS sequence"/>
</dbReference>
<dbReference type="PANTHER" id="PTHR32263">
    <property type="entry name" value="INACTIVE POLY [ADP-RIBOSE] POLYMERASE SRO4-RELATED"/>
    <property type="match status" value="1"/>
</dbReference>
<dbReference type="PROSITE" id="PS51059">
    <property type="entry name" value="PARP_CATALYTIC"/>
    <property type="match status" value="1"/>
</dbReference>
<dbReference type="STRING" id="105231.A0A1Y1IDR0"/>
<evidence type="ECO:0000256" key="1">
    <source>
        <dbReference type="RuleBase" id="RU362114"/>
    </source>
</evidence>